<dbReference type="SUPFAM" id="SSF48371">
    <property type="entry name" value="ARM repeat"/>
    <property type="match status" value="1"/>
</dbReference>
<dbReference type="GeneID" id="113516804"/>
<accession>A0A6J3BR38</accession>
<feature type="region of interest" description="Disordered" evidence="2">
    <location>
        <begin position="228"/>
        <end position="259"/>
    </location>
</feature>
<feature type="coiled-coil region" evidence="1">
    <location>
        <begin position="81"/>
        <end position="143"/>
    </location>
</feature>
<evidence type="ECO:0000313" key="4">
    <source>
        <dbReference type="RefSeq" id="XP_031763788.2"/>
    </source>
</evidence>
<gene>
    <name evidence="4" type="primary">LOC113516804</name>
</gene>
<organism evidence="3 4">
    <name type="scientific">Galleria mellonella</name>
    <name type="common">Greater wax moth</name>
    <dbReference type="NCBI Taxonomy" id="7137"/>
    <lineage>
        <taxon>Eukaryota</taxon>
        <taxon>Metazoa</taxon>
        <taxon>Ecdysozoa</taxon>
        <taxon>Arthropoda</taxon>
        <taxon>Hexapoda</taxon>
        <taxon>Insecta</taxon>
        <taxon>Pterygota</taxon>
        <taxon>Neoptera</taxon>
        <taxon>Endopterygota</taxon>
        <taxon>Lepidoptera</taxon>
        <taxon>Glossata</taxon>
        <taxon>Ditrysia</taxon>
        <taxon>Pyraloidea</taxon>
        <taxon>Pyralidae</taxon>
        <taxon>Galleriinae</taxon>
        <taxon>Galleria</taxon>
    </lineage>
</organism>
<evidence type="ECO:0000256" key="1">
    <source>
        <dbReference type="SAM" id="Coils"/>
    </source>
</evidence>
<evidence type="ECO:0000313" key="3">
    <source>
        <dbReference type="Proteomes" id="UP001652740"/>
    </source>
</evidence>
<keyword evidence="1" id="KW-0175">Coiled coil</keyword>
<dbReference type="Proteomes" id="UP001652740">
    <property type="component" value="Unplaced"/>
</dbReference>
<reference evidence="4" key="1">
    <citation type="submission" date="2025-08" db="UniProtKB">
        <authorList>
            <consortium name="RefSeq"/>
        </authorList>
    </citation>
    <scope>IDENTIFICATION</scope>
    <source>
        <tissue evidence="4">Whole larvae</tissue>
    </source>
</reference>
<evidence type="ECO:0000256" key="2">
    <source>
        <dbReference type="SAM" id="MobiDB-lite"/>
    </source>
</evidence>
<feature type="region of interest" description="Disordered" evidence="2">
    <location>
        <begin position="997"/>
        <end position="1020"/>
    </location>
</feature>
<proteinExistence type="predicted"/>
<keyword evidence="3" id="KW-1185">Reference proteome</keyword>
<dbReference type="InParanoid" id="A0A6J3BR38"/>
<dbReference type="InterPro" id="IPR016024">
    <property type="entry name" value="ARM-type_fold"/>
</dbReference>
<sequence>MASTYEDTVLNFDLDFLHQTSKNTVQSKLDKQHKAILIAKQKTIATDSLIRKYYHKNELLEHTQKTLFDSKEECKQICIDYQNALEKCSKLENDIQILENKNNELDQKFRHSEDQCNAIKSHANQLQVLVKQHETHIEALKIESQLDKSNIKNSEKKLAYLEKENNCLHKYFSIFKDVLLGKKKLSKRRKDLLHNYEKYSKEDHNFFDDLSEEESSDNEIYDNLMSPHEIEDDLGSPEEAPSSSTITPTGDELSTGKNCKSVYKNDDTDRCSDYSNEVPSADTGRGSSLAFSDSEKCFNSPEYCSIDNPIKCIINKPTKILVNVATSPIPLEELGYRTTTPVALSNNIFDTRETVDKGLSPIKFTTQGARNLITPMPSKYNSIDVSLNNKTYGNEHDDEHMIQQQECLEINSSNNFNDDDTRDCEIESIFNEMRFNYKLITPIPKTPAKCYDRETQHISCASQTDHGRGIICHEAEKVREENKILHSNITDLAKEIMKIKCLLKSHPTLPVVENRDMENGFLKVNENNSNTYKVNEDHSNIKEINKVHSNIKEINEVHSNTYEEYVVVIESESPTSNICASLKDGKETLSDLQNQVDMAEENRDSCVITEDSVMESHNTTLSKLQFEDPVATFGDDDTGDIHLDNRSEHNSEDTFDALINNNNGSVEVSPCDESHKKIARARKLTNLDKLRRKMLPKSKIRMELRQPIKSRFKSKRLIHYKNIRKNNLSILANKRKSNINDSSLTLNDKTVYENAVKVMSELKSKQPDKFTSGITQKAIQKVSKCVKQKDDEMDDNNINQKTIQAENNCDFQKVSKCMKEKSNEIDINDINQKVFPTENKNCDLHKVSKCTKQKSNEADNNNSPRSLDRTTRSRSKYARHSQIVKPNLIKDRERNSIDSKTNYEIFEVLSQERRKRLKRLSVDKSDFACKRILRSSSQRQFGMDNKTSASNESHKEINTELPDIISEVEKRRHLDKSKVTESNKLVNYEDLEIFTEASSEVQTPQTKSVSQTESDSTSHPKNSILCLMINKYSVSVTKYQPKKVSDSVTNLIWKMIETSTAEIINLPSIEAKNAMNKLVDELQSFDVKEFLAGFMKYMQDSQRKIELFSKVNTPPAPPMTKQEQVLLYIISQLSSAWPSMNIVNCILNNLEYLLFKLNRTPEFDVIESTSHFYAILCRYFQLKTRLRVFIIDALYCMQYKAIALIKQCLDVWMHILPLAHMGIAKSPLVTCLVYVLHFYKCEDAFNRVRDIRFILNRKYSYQMVEWNETKILEMFKNAIKDLRDNSAEKKILRLSLLIIAKRQGPRWCQKHVITNILQPIIEMDGPERIKRFCVAMLGPLMKPYPLDMKVHCEIVMNQLLDMLNQNPSPLMQEAIYTSLIYMSKHNQNRVIHAMLQWFPKSVSPECEEVLRDFVRDKSAKIWKTVLSKISLISDDQYNISTF</sequence>
<dbReference type="RefSeq" id="XP_031763788.2">
    <property type="nucleotide sequence ID" value="XM_031907928.2"/>
</dbReference>
<feature type="region of interest" description="Disordered" evidence="2">
    <location>
        <begin position="852"/>
        <end position="881"/>
    </location>
</feature>
<name>A0A6J3BR38_GALME</name>
<dbReference type="KEGG" id="gmw:113516804"/>
<protein>
    <submittedName>
        <fullName evidence="4">Uncharacterized protein LOC113516804</fullName>
    </submittedName>
</protein>